<dbReference type="Gene3D" id="3.80.10.10">
    <property type="entry name" value="Ribonuclease Inhibitor"/>
    <property type="match status" value="2"/>
</dbReference>
<sequence length="529" mass="60479">MATESTYRCIEELDVFTVPHCRMKHLLKRLVGKIELTDFSSSEAFSDMLTELYETFTELKQHEEIENKYIMHILKRKLEGEALKKLLIHLHAHSHIADILNQINKTNKKLRSGKYMDMQQKGTKLNAKLHSFYNDYVPHMIEEEQVLQPMLLKYVSPGELKNIKNVVLQLHKSQKLEEKILDLEIEKEDSKVFDLPVELLIKVFSYLGPKDLCHCSQVAKLWKSVAVDGRLWEVLHPIRWAKGDWRFSSVSSSDENNCDCSPNYKLQTFNEYESFKYSNDYESYSVENDDENDEQFKKEVKILNGISCYLLPHVGSSVKCLVLECSKAITNGLLFRILTQCKNLQYFDVSQTIISDLGLMGLFKSGCQELRHFDVSGCKNITDKTLVKLSASIGKMITKKCCGSLCQEKVVPAKSFNTRLSPKKNQSRQLQTLRLSGCYKITDVGLRALAKYGGLPTLRHLDLSGCINLTTEGITLLVRTCLELEEFFYCDNLSDVDCKIQSQGCQNNGCANRVCCRTIPARSSFDFLG</sequence>
<keyword evidence="3" id="KW-1185">Reference proteome</keyword>
<accession>A0ABM4DIN8</accession>
<dbReference type="InterPro" id="IPR001611">
    <property type="entry name" value="Leu-rich_rpt"/>
</dbReference>
<dbReference type="SUPFAM" id="SSF81383">
    <property type="entry name" value="F-box domain"/>
    <property type="match status" value="1"/>
</dbReference>
<dbReference type="Gene3D" id="1.20.120.520">
    <property type="entry name" value="nmb1532 protein domain like"/>
    <property type="match status" value="1"/>
</dbReference>
<dbReference type="SMART" id="SM00256">
    <property type="entry name" value="FBOX"/>
    <property type="match status" value="1"/>
</dbReference>
<dbReference type="PANTHER" id="PTHR13382">
    <property type="entry name" value="MITOCHONDRIAL ATP SYNTHASE COUPLING FACTOR B"/>
    <property type="match status" value="1"/>
</dbReference>
<dbReference type="InterPro" id="IPR050648">
    <property type="entry name" value="F-box_LRR-repeat"/>
</dbReference>
<dbReference type="Pfam" id="PF13516">
    <property type="entry name" value="LRR_6"/>
    <property type="match status" value="2"/>
</dbReference>
<dbReference type="Pfam" id="PF12937">
    <property type="entry name" value="F-box-like"/>
    <property type="match status" value="1"/>
</dbReference>
<dbReference type="SMART" id="SM00367">
    <property type="entry name" value="LRR_CC"/>
    <property type="match status" value="4"/>
</dbReference>
<proteinExistence type="predicted"/>
<gene>
    <name evidence="4" type="primary">LOC100209760</name>
</gene>
<dbReference type="InterPro" id="IPR006553">
    <property type="entry name" value="Leu-rich_rpt_Cys-con_subtyp"/>
</dbReference>
<feature type="domain" description="F-box" evidence="2">
    <location>
        <begin position="189"/>
        <end position="235"/>
    </location>
</feature>
<dbReference type="InterPro" id="IPR001810">
    <property type="entry name" value="F-box_dom"/>
</dbReference>
<dbReference type="SUPFAM" id="SSF52047">
    <property type="entry name" value="RNI-like"/>
    <property type="match status" value="1"/>
</dbReference>
<dbReference type="InterPro" id="IPR032675">
    <property type="entry name" value="LRR_dom_sf"/>
</dbReference>
<dbReference type="InterPro" id="IPR036047">
    <property type="entry name" value="F-box-like_dom_sf"/>
</dbReference>
<dbReference type="GeneID" id="100209760"/>
<dbReference type="PANTHER" id="PTHR13382:SF41">
    <property type="entry name" value="F-BOX DOMAIN-CONTAINING PROTEIN"/>
    <property type="match status" value="1"/>
</dbReference>
<dbReference type="PROSITE" id="PS50181">
    <property type="entry name" value="FBOX"/>
    <property type="match status" value="1"/>
</dbReference>
<dbReference type="RefSeq" id="XP_065674370.1">
    <property type="nucleotide sequence ID" value="XM_065818298.1"/>
</dbReference>
<protein>
    <submittedName>
        <fullName evidence="4">F-box/LRR-repeat protein 5 isoform X2</fullName>
    </submittedName>
</protein>
<evidence type="ECO:0000259" key="2">
    <source>
        <dbReference type="PROSITE" id="PS50181"/>
    </source>
</evidence>
<dbReference type="Proteomes" id="UP001652625">
    <property type="component" value="Chromosome 14"/>
</dbReference>
<evidence type="ECO:0000256" key="1">
    <source>
        <dbReference type="ARBA" id="ARBA00022786"/>
    </source>
</evidence>
<evidence type="ECO:0000313" key="4">
    <source>
        <dbReference type="RefSeq" id="XP_065674370.1"/>
    </source>
</evidence>
<organism evidence="3 4">
    <name type="scientific">Hydra vulgaris</name>
    <name type="common">Hydra</name>
    <name type="synonym">Hydra attenuata</name>
    <dbReference type="NCBI Taxonomy" id="6087"/>
    <lineage>
        <taxon>Eukaryota</taxon>
        <taxon>Metazoa</taxon>
        <taxon>Cnidaria</taxon>
        <taxon>Hydrozoa</taxon>
        <taxon>Hydroidolina</taxon>
        <taxon>Anthoathecata</taxon>
        <taxon>Aplanulata</taxon>
        <taxon>Hydridae</taxon>
        <taxon>Hydra</taxon>
    </lineage>
</organism>
<keyword evidence="1" id="KW-0833">Ubl conjugation pathway</keyword>
<reference evidence="4" key="1">
    <citation type="submission" date="2025-08" db="UniProtKB">
        <authorList>
            <consortium name="RefSeq"/>
        </authorList>
    </citation>
    <scope>IDENTIFICATION</scope>
</reference>
<name>A0ABM4DIN8_HYDVU</name>
<dbReference type="Gene3D" id="1.20.1280.50">
    <property type="match status" value="1"/>
</dbReference>
<evidence type="ECO:0000313" key="3">
    <source>
        <dbReference type="Proteomes" id="UP001652625"/>
    </source>
</evidence>